<evidence type="ECO:0000313" key="1">
    <source>
        <dbReference type="EMBL" id="KAJ2760208.1"/>
    </source>
</evidence>
<feature type="non-terminal residue" evidence="1">
    <location>
        <position position="195"/>
    </location>
</feature>
<reference evidence="1" key="1">
    <citation type="submission" date="2022-07" db="EMBL/GenBank/DDBJ databases">
        <title>Phylogenomic reconstructions and comparative analyses of Kickxellomycotina fungi.</title>
        <authorList>
            <person name="Reynolds N.K."/>
            <person name="Stajich J.E."/>
            <person name="Barry K."/>
            <person name="Grigoriev I.V."/>
            <person name="Crous P."/>
            <person name="Smith M.E."/>
        </authorList>
    </citation>
    <scope>NUCLEOTIDE SEQUENCE</scope>
    <source>
        <strain evidence="1">CBS 109366</strain>
    </source>
</reference>
<name>A0ACC1JK26_9FUNG</name>
<evidence type="ECO:0000313" key="2">
    <source>
        <dbReference type="Proteomes" id="UP001140234"/>
    </source>
</evidence>
<dbReference type="EMBL" id="JANBUJ010003566">
    <property type="protein sequence ID" value="KAJ2760208.1"/>
    <property type="molecule type" value="Genomic_DNA"/>
</dbReference>
<sequence length="195" mass="20512">MAFDDDLLAELDELGGDDQMDVAEGGANTVADIAALGEASGAGGIDEEHEALIGRIASSAASIHAIATLGRSSELRALLDDVARSQQTPVANRMVVGRAEDDPDYRLVLRANEMSARIAGEALVTHRFLVDHYRARFPELETLVRNPLEYARTVKAIGASADISKVELGSVLPNATQMVVALTGSTSSGRLLGAD</sequence>
<keyword evidence="2" id="KW-1185">Reference proteome</keyword>
<organism evidence="1 2">
    <name type="scientific">Coemansia nantahalensis</name>
    <dbReference type="NCBI Taxonomy" id="2789366"/>
    <lineage>
        <taxon>Eukaryota</taxon>
        <taxon>Fungi</taxon>
        <taxon>Fungi incertae sedis</taxon>
        <taxon>Zoopagomycota</taxon>
        <taxon>Kickxellomycotina</taxon>
        <taxon>Kickxellomycetes</taxon>
        <taxon>Kickxellales</taxon>
        <taxon>Kickxellaceae</taxon>
        <taxon>Coemansia</taxon>
    </lineage>
</organism>
<proteinExistence type="predicted"/>
<accession>A0ACC1JK26</accession>
<dbReference type="Proteomes" id="UP001140234">
    <property type="component" value="Unassembled WGS sequence"/>
</dbReference>
<protein>
    <submittedName>
        <fullName evidence="1">U4/U6-U5 snRNP complex subunit prp31</fullName>
    </submittedName>
</protein>
<gene>
    <name evidence="1" type="primary">PRP31_2</name>
    <name evidence="1" type="ORF">IWQ57_006362</name>
</gene>
<comment type="caution">
    <text evidence="1">The sequence shown here is derived from an EMBL/GenBank/DDBJ whole genome shotgun (WGS) entry which is preliminary data.</text>
</comment>